<name>A0ACB8FFQ5_9SAUR</name>
<reference evidence="1" key="1">
    <citation type="submission" date="2021-08" db="EMBL/GenBank/DDBJ databases">
        <title>The first chromosome-level gecko genome reveals the dynamic sex chromosomes of Neotropical dwarf geckos (Sphaerodactylidae: Sphaerodactylus).</title>
        <authorList>
            <person name="Pinto B.J."/>
            <person name="Keating S.E."/>
            <person name="Gamble T."/>
        </authorList>
    </citation>
    <scope>NUCLEOTIDE SEQUENCE</scope>
    <source>
        <strain evidence="1">TG3544</strain>
    </source>
</reference>
<proteinExistence type="predicted"/>
<protein>
    <submittedName>
        <fullName evidence="1">Uncharacterized protein</fullName>
    </submittedName>
</protein>
<evidence type="ECO:0000313" key="2">
    <source>
        <dbReference type="Proteomes" id="UP000827872"/>
    </source>
</evidence>
<gene>
    <name evidence="1" type="ORF">K3G42_003391</name>
</gene>
<dbReference type="EMBL" id="CM037617">
    <property type="protein sequence ID" value="KAH8004092.1"/>
    <property type="molecule type" value="Genomic_DNA"/>
</dbReference>
<organism evidence="1 2">
    <name type="scientific">Sphaerodactylus townsendi</name>
    <dbReference type="NCBI Taxonomy" id="933632"/>
    <lineage>
        <taxon>Eukaryota</taxon>
        <taxon>Metazoa</taxon>
        <taxon>Chordata</taxon>
        <taxon>Craniata</taxon>
        <taxon>Vertebrata</taxon>
        <taxon>Euteleostomi</taxon>
        <taxon>Lepidosauria</taxon>
        <taxon>Squamata</taxon>
        <taxon>Bifurcata</taxon>
        <taxon>Gekkota</taxon>
        <taxon>Sphaerodactylidae</taxon>
        <taxon>Sphaerodactylus</taxon>
    </lineage>
</organism>
<dbReference type="Proteomes" id="UP000827872">
    <property type="component" value="Linkage Group LG04"/>
</dbReference>
<evidence type="ECO:0000313" key="1">
    <source>
        <dbReference type="EMBL" id="KAH8004092.1"/>
    </source>
</evidence>
<accession>A0ACB8FFQ5</accession>
<sequence length="104" mass="12133">MKEQRKTRRSSSSYRDAPSRLSGATQTGSPCGPSVIYFKVAVMTAYSNVENLSTYSVLDRQRSLEEDNIKRGWTRQPIFVRVKDFSFNWLLPAWFSFTRRMIKI</sequence>
<comment type="caution">
    <text evidence="1">The sequence shown here is derived from an EMBL/GenBank/DDBJ whole genome shotgun (WGS) entry which is preliminary data.</text>
</comment>
<keyword evidence="2" id="KW-1185">Reference proteome</keyword>